<feature type="region of interest" description="Disordered" evidence="1">
    <location>
        <begin position="296"/>
        <end position="343"/>
    </location>
</feature>
<comment type="caution">
    <text evidence="3">The sequence shown here is derived from an EMBL/GenBank/DDBJ whole genome shotgun (WGS) entry which is preliminary data.</text>
</comment>
<feature type="compositionally biased region" description="Basic and acidic residues" evidence="1">
    <location>
        <begin position="204"/>
        <end position="225"/>
    </location>
</feature>
<protein>
    <recommendedName>
        <fullName evidence="2">C2H2-type domain-containing protein</fullName>
    </recommendedName>
</protein>
<organism evidence="3 4">
    <name type="scientific">Alectoria fallacina</name>
    <dbReference type="NCBI Taxonomy" id="1903189"/>
    <lineage>
        <taxon>Eukaryota</taxon>
        <taxon>Fungi</taxon>
        <taxon>Dikarya</taxon>
        <taxon>Ascomycota</taxon>
        <taxon>Pezizomycotina</taxon>
        <taxon>Lecanoromycetes</taxon>
        <taxon>OSLEUM clade</taxon>
        <taxon>Lecanoromycetidae</taxon>
        <taxon>Lecanorales</taxon>
        <taxon>Lecanorineae</taxon>
        <taxon>Parmeliaceae</taxon>
        <taxon>Alectoria</taxon>
    </lineage>
</organism>
<name>A0A8H3EKK8_9LECA</name>
<evidence type="ECO:0000256" key="1">
    <source>
        <dbReference type="SAM" id="MobiDB-lite"/>
    </source>
</evidence>
<dbReference type="SMART" id="SM00355">
    <property type="entry name" value="ZnF_C2H2"/>
    <property type="match status" value="3"/>
</dbReference>
<feature type="domain" description="C2H2-type" evidence="2">
    <location>
        <begin position="93"/>
        <end position="116"/>
    </location>
</feature>
<feature type="domain" description="C2H2-type" evidence="2">
    <location>
        <begin position="5"/>
        <end position="29"/>
    </location>
</feature>
<dbReference type="GO" id="GO:0030687">
    <property type="term" value="C:preribosome, large subunit precursor"/>
    <property type="evidence" value="ECO:0007669"/>
    <property type="project" value="TreeGrafter"/>
</dbReference>
<dbReference type="PANTHER" id="PTHR13182:SF8">
    <property type="entry name" value="CYTOPLASMIC 60S SUBUNIT BIOGENESIS FACTOR ZNF622"/>
    <property type="match status" value="1"/>
</dbReference>
<dbReference type="InterPro" id="IPR013087">
    <property type="entry name" value="Znf_C2H2_type"/>
</dbReference>
<dbReference type="GO" id="GO:0042273">
    <property type="term" value="P:ribosomal large subunit biogenesis"/>
    <property type="evidence" value="ECO:0007669"/>
    <property type="project" value="TreeGrafter"/>
</dbReference>
<gene>
    <name evidence="3" type="ORF">ALECFALPRED_003064</name>
</gene>
<evidence type="ECO:0000313" key="4">
    <source>
        <dbReference type="Proteomes" id="UP000664203"/>
    </source>
</evidence>
<keyword evidence="4" id="KW-1185">Reference proteome</keyword>
<proteinExistence type="predicted"/>
<accession>A0A8H3EKK8</accession>
<feature type="compositionally biased region" description="Basic and acidic residues" evidence="1">
    <location>
        <begin position="296"/>
        <end position="337"/>
    </location>
</feature>
<dbReference type="InterPro" id="IPR040025">
    <property type="entry name" value="Znf622/Rei1/Reh1"/>
</dbReference>
<dbReference type="PANTHER" id="PTHR13182">
    <property type="entry name" value="ZINC FINGER PROTEIN 622"/>
    <property type="match status" value="1"/>
</dbReference>
<feature type="region of interest" description="Disordered" evidence="1">
    <location>
        <begin position="183"/>
        <end position="229"/>
    </location>
</feature>
<dbReference type="Pfam" id="PF12756">
    <property type="entry name" value="zf-C2H2_2"/>
    <property type="match status" value="1"/>
</dbReference>
<reference evidence="3" key="1">
    <citation type="submission" date="2021-03" db="EMBL/GenBank/DDBJ databases">
        <authorList>
            <person name="Tagirdzhanova G."/>
        </authorList>
    </citation>
    <scope>NUCLEOTIDE SEQUENCE</scope>
</reference>
<dbReference type="OrthoDB" id="19329at2759"/>
<dbReference type="AlphaFoldDB" id="A0A8H3EKK8"/>
<dbReference type="EMBL" id="CAJPDR010000020">
    <property type="protein sequence ID" value="CAF9907098.1"/>
    <property type="molecule type" value="Genomic_DNA"/>
</dbReference>
<dbReference type="Proteomes" id="UP000664203">
    <property type="component" value="Unassembled WGS sequence"/>
</dbReference>
<evidence type="ECO:0000313" key="3">
    <source>
        <dbReference type="EMBL" id="CAF9907098.1"/>
    </source>
</evidence>
<sequence length="343" mass="38868">MSIPFTCNTCKLEFEGGELQRAHMHTEYHGYNLKRKIASLAPIPAEVFDRGVSKSREVAVANGGISKPEEAMEKVSLDTQPHKVLIEMDYTSLQCLFCNIDSPTTDDNVEHMLKVHGMFIPDNEDLEDAEGLLTYLFNIIAEFRECLYCGKTKETVGGIQSHMIDKGHCKIAFDEELDQFYDFEGGSEDGAEEEMIGEDEEHVEADKTPSTSEHDFHPDSDHELRLPSGRVLGHRSLSRYYRQNLHSYPTPAERAERRAITAAEAANGERPIPHHPGRQLATSTRDEMGMIGVSEFEKQTLKATEKKALKEETRARNEHEWRVNKESNHQKHYRPADPGRSNG</sequence>
<evidence type="ECO:0000259" key="2">
    <source>
        <dbReference type="SMART" id="SM00355"/>
    </source>
</evidence>
<feature type="compositionally biased region" description="Acidic residues" evidence="1">
    <location>
        <begin position="183"/>
        <end position="203"/>
    </location>
</feature>
<feature type="domain" description="C2H2-type" evidence="2">
    <location>
        <begin position="144"/>
        <end position="168"/>
    </location>
</feature>
<dbReference type="InterPro" id="IPR041661">
    <property type="entry name" value="ZN622/Rei1/Reh1_Znf-C2H2"/>
</dbReference>